<evidence type="ECO:0000313" key="3">
    <source>
        <dbReference type="Proteomes" id="UP001367316"/>
    </source>
</evidence>
<organism evidence="2 3">
    <name type="scientific">Phyllosticta paracitricarpa</name>
    <dbReference type="NCBI Taxonomy" id="2016321"/>
    <lineage>
        <taxon>Eukaryota</taxon>
        <taxon>Fungi</taxon>
        <taxon>Dikarya</taxon>
        <taxon>Ascomycota</taxon>
        <taxon>Pezizomycotina</taxon>
        <taxon>Dothideomycetes</taxon>
        <taxon>Dothideomycetes incertae sedis</taxon>
        <taxon>Botryosphaeriales</taxon>
        <taxon>Phyllostictaceae</taxon>
        <taxon>Phyllosticta</taxon>
    </lineage>
</organism>
<name>A0ABR1MZ37_9PEZI</name>
<feature type="chain" id="PRO_5045200909" description="Secreted protein" evidence="1">
    <location>
        <begin position="28"/>
        <end position="125"/>
    </location>
</feature>
<proteinExistence type="predicted"/>
<gene>
    <name evidence="2" type="ORF">JOL62DRAFT_581865</name>
</gene>
<keyword evidence="3" id="KW-1185">Reference proteome</keyword>
<keyword evidence="1" id="KW-0732">Signal</keyword>
<evidence type="ECO:0000256" key="1">
    <source>
        <dbReference type="SAM" id="SignalP"/>
    </source>
</evidence>
<protein>
    <recommendedName>
        <fullName evidence="4">Secreted protein</fullName>
    </recommendedName>
</protein>
<dbReference type="Proteomes" id="UP001367316">
    <property type="component" value="Unassembled WGS sequence"/>
</dbReference>
<feature type="signal peptide" evidence="1">
    <location>
        <begin position="1"/>
        <end position="27"/>
    </location>
</feature>
<comment type="caution">
    <text evidence="2">The sequence shown here is derived from an EMBL/GenBank/DDBJ whole genome shotgun (WGS) entry which is preliminary data.</text>
</comment>
<sequence>MVDLQLSSSCLVLSCLFFSSLSCFCKSRTCRSSSSTCCASVFSAVFEKNVVRGTMSRFKRSDRWRLTFLVLLFYLSLLRMDRAFVPDCFRALSRRFDLTAEPGDFLILRVHYLRDIAVQALESIN</sequence>
<evidence type="ECO:0008006" key="4">
    <source>
        <dbReference type="Google" id="ProtNLM"/>
    </source>
</evidence>
<reference evidence="2 3" key="1">
    <citation type="submission" date="2024-04" db="EMBL/GenBank/DDBJ databases">
        <title>Phyllosticta paracitricarpa is synonymous to the EU quarantine fungus P. citricarpa based on phylogenomic analyses.</title>
        <authorList>
            <consortium name="Lawrence Berkeley National Laboratory"/>
            <person name="Van ingen-buijs V.A."/>
            <person name="Van westerhoven A.C."/>
            <person name="Haridas S."/>
            <person name="Skiadas P."/>
            <person name="Martin F."/>
            <person name="Groenewald J.Z."/>
            <person name="Crous P.W."/>
            <person name="Seidl M.F."/>
        </authorList>
    </citation>
    <scope>NUCLEOTIDE SEQUENCE [LARGE SCALE GENOMIC DNA]</scope>
    <source>
        <strain evidence="2 3">CBS 141358</strain>
    </source>
</reference>
<dbReference type="EMBL" id="JBBPBF010000030">
    <property type="protein sequence ID" value="KAK7608243.1"/>
    <property type="molecule type" value="Genomic_DNA"/>
</dbReference>
<accession>A0ABR1MZ37</accession>
<evidence type="ECO:0000313" key="2">
    <source>
        <dbReference type="EMBL" id="KAK7608243.1"/>
    </source>
</evidence>